<evidence type="ECO:0000259" key="5">
    <source>
        <dbReference type="PROSITE" id="PS50977"/>
    </source>
</evidence>
<evidence type="ECO:0000256" key="1">
    <source>
        <dbReference type="ARBA" id="ARBA00023015"/>
    </source>
</evidence>
<feature type="domain" description="HTH tetR-type" evidence="5">
    <location>
        <begin position="5"/>
        <end position="65"/>
    </location>
</feature>
<sequence length="193" mass="20788">MTTATDTRAQIMDAFGDQLSVTGYPGISLVGVARTVGIRKPSIYHHFPGGKEELYTAVAIRFIDTSHTRIANALACGATFEEQLTALVHVTAEHAGTTISFEQRIYDALELVSPTTKDQVSALYVEAVLTPVVTLFTEAVQEGRISGDPQFLANAFLHLARASSLGAGNDAPQIVELFLNGARPRRDGTTRTR</sequence>
<keyword evidence="3" id="KW-0804">Transcription</keyword>
<name>A0ABW2SZ52_9ACTN</name>
<dbReference type="PANTHER" id="PTHR30055">
    <property type="entry name" value="HTH-TYPE TRANSCRIPTIONAL REGULATOR RUTR"/>
    <property type="match status" value="1"/>
</dbReference>
<dbReference type="Pfam" id="PF00440">
    <property type="entry name" value="TetR_N"/>
    <property type="match status" value="1"/>
</dbReference>
<dbReference type="SUPFAM" id="SSF46689">
    <property type="entry name" value="Homeodomain-like"/>
    <property type="match status" value="1"/>
</dbReference>
<dbReference type="InterPro" id="IPR009057">
    <property type="entry name" value="Homeodomain-like_sf"/>
</dbReference>
<proteinExistence type="predicted"/>
<dbReference type="Gene3D" id="1.10.357.10">
    <property type="entry name" value="Tetracycline Repressor, domain 2"/>
    <property type="match status" value="1"/>
</dbReference>
<evidence type="ECO:0000256" key="2">
    <source>
        <dbReference type="ARBA" id="ARBA00023125"/>
    </source>
</evidence>
<reference evidence="7" key="1">
    <citation type="journal article" date="2019" name="Int. J. Syst. Evol. Microbiol.">
        <title>The Global Catalogue of Microorganisms (GCM) 10K type strain sequencing project: providing services to taxonomists for standard genome sequencing and annotation.</title>
        <authorList>
            <consortium name="The Broad Institute Genomics Platform"/>
            <consortium name="The Broad Institute Genome Sequencing Center for Infectious Disease"/>
            <person name="Wu L."/>
            <person name="Ma J."/>
        </authorList>
    </citation>
    <scope>NUCLEOTIDE SEQUENCE [LARGE SCALE GENOMIC DNA]</scope>
    <source>
        <strain evidence="7">JCM 10083</strain>
    </source>
</reference>
<evidence type="ECO:0000256" key="4">
    <source>
        <dbReference type="PROSITE-ProRule" id="PRU00335"/>
    </source>
</evidence>
<dbReference type="EMBL" id="JBHTEE010000001">
    <property type="protein sequence ID" value="MFC7600876.1"/>
    <property type="molecule type" value="Genomic_DNA"/>
</dbReference>
<evidence type="ECO:0000313" key="7">
    <source>
        <dbReference type="Proteomes" id="UP001596514"/>
    </source>
</evidence>
<dbReference type="RefSeq" id="WP_343967903.1">
    <property type="nucleotide sequence ID" value="NZ_BAAAGK010000063.1"/>
</dbReference>
<comment type="caution">
    <text evidence="6">The sequence shown here is derived from an EMBL/GenBank/DDBJ whole genome shotgun (WGS) entry which is preliminary data.</text>
</comment>
<feature type="DNA-binding region" description="H-T-H motif" evidence="4">
    <location>
        <begin position="28"/>
        <end position="47"/>
    </location>
</feature>
<evidence type="ECO:0000313" key="6">
    <source>
        <dbReference type="EMBL" id="MFC7600876.1"/>
    </source>
</evidence>
<keyword evidence="2 4" id="KW-0238">DNA-binding</keyword>
<dbReference type="InterPro" id="IPR050109">
    <property type="entry name" value="HTH-type_TetR-like_transc_reg"/>
</dbReference>
<gene>
    <name evidence="6" type="ORF">ACFQVD_12300</name>
</gene>
<protein>
    <submittedName>
        <fullName evidence="6">TetR/AcrR family transcriptional regulator</fullName>
    </submittedName>
</protein>
<keyword evidence="7" id="KW-1185">Reference proteome</keyword>
<accession>A0ABW2SZ52</accession>
<dbReference type="InterPro" id="IPR001647">
    <property type="entry name" value="HTH_TetR"/>
</dbReference>
<dbReference type="PROSITE" id="PS50977">
    <property type="entry name" value="HTH_TETR_2"/>
    <property type="match status" value="1"/>
</dbReference>
<evidence type="ECO:0000256" key="3">
    <source>
        <dbReference type="ARBA" id="ARBA00023163"/>
    </source>
</evidence>
<dbReference type="Proteomes" id="UP001596514">
    <property type="component" value="Unassembled WGS sequence"/>
</dbReference>
<organism evidence="6 7">
    <name type="scientific">Streptosporangium amethystogenes subsp. fukuiense</name>
    <dbReference type="NCBI Taxonomy" id="698418"/>
    <lineage>
        <taxon>Bacteria</taxon>
        <taxon>Bacillati</taxon>
        <taxon>Actinomycetota</taxon>
        <taxon>Actinomycetes</taxon>
        <taxon>Streptosporangiales</taxon>
        <taxon>Streptosporangiaceae</taxon>
        <taxon>Streptosporangium</taxon>
    </lineage>
</organism>
<dbReference type="Gene3D" id="1.10.10.60">
    <property type="entry name" value="Homeodomain-like"/>
    <property type="match status" value="1"/>
</dbReference>
<dbReference type="PANTHER" id="PTHR30055:SF234">
    <property type="entry name" value="HTH-TYPE TRANSCRIPTIONAL REGULATOR BETI"/>
    <property type="match status" value="1"/>
</dbReference>
<keyword evidence="1" id="KW-0805">Transcription regulation</keyword>